<protein>
    <submittedName>
        <fullName evidence="2">Uncharacterized protein</fullName>
    </submittedName>
</protein>
<feature type="transmembrane region" description="Helical" evidence="1">
    <location>
        <begin position="12"/>
        <end position="31"/>
    </location>
</feature>
<accession>A0A379LVK1</accession>
<dbReference type="AlphaFoldDB" id="A0A379LVK1"/>
<dbReference type="Proteomes" id="UP000254400">
    <property type="component" value="Unassembled WGS sequence"/>
</dbReference>
<proteinExistence type="predicted"/>
<evidence type="ECO:0000313" key="3">
    <source>
        <dbReference type="Proteomes" id="UP000254400"/>
    </source>
</evidence>
<keyword evidence="1" id="KW-0472">Membrane</keyword>
<organism evidence="2 3">
    <name type="scientific">Paenibacillus polymyxa</name>
    <name type="common">Bacillus polymyxa</name>
    <dbReference type="NCBI Taxonomy" id="1406"/>
    <lineage>
        <taxon>Bacteria</taxon>
        <taxon>Bacillati</taxon>
        <taxon>Bacillota</taxon>
        <taxon>Bacilli</taxon>
        <taxon>Bacillales</taxon>
        <taxon>Paenibacillaceae</taxon>
        <taxon>Paenibacillus</taxon>
    </lineage>
</organism>
<dbReference type="GeneID" id="93350975"/>
<dbReference type="RefSeq" id="WP_019688403.1">
    <property type="nucleotide sequence ID" value="NZ_CP036497.1"/>
</dbReference>
<feature type="transmembrane region" description="Helical" evidence="1">
    <location>
        <begin position="173"/>
        <end position="199"/>
    </location>
</feature>
<evidence type="ECO:0000313" key="2">
    <source>
        <dbReference type="EMBL" id="SUE13185.1"/>
    </source>
</evidence>
<name>A0A379LVK1_PAEPO</name>
<sequence length="306" mass="36727">MFDIDLTKYKDFIPLLSAIVIAVGWVVTYYFNLKLKTRETFIAKTEQDVKNILGHMSAEIRDIWDAEGHIPTQKKTLKEFYNKYKAGDSPLYLSTSSLIIDQFQLFQDHYKKYDKEPTLEHIQNVWTSLSILEVTVNEKIKEYRKLLFKYYDWYHQLDRLYPIVRLFAEIFRYFYQTITGLLQLALFIMLLTGTEYIVVKTAHILGNNDFLIILWPFRYYTVLFSTVLLLLWLLFFMINRSAFRLFLKPDPGSGKYSERQIEYHKKLRPFPTFQEGEPPLTPKLKEGFFKRIWNLTLYFVYKKPKE</sequence>
<reference evidence="2 3" key="1">
    <citation type="submission" date="2018-06" db="EMBL/GenBank/DDBJ databases">
        <authorList>
            <consortium name="Pathogen Informatics"/>
            <person name="Doyle S."/>
        </authorList>
    </citation>
    <scope>NUCLEOTIDE SEQUENCE [LARGE SCALE GENOMIC DNA]</scope>
    <source>
        <strain evidence="2 3">NCTC10343</strain>
    </source>
</reference>
<keyword evidence="1" id="KW-1133">Transmembrane helix</keyword>
<gene>
    <name evidence="2" type="ORF">NCTC10343_05610</name>
</gene>
<evidence type="ECO:0000256" key="1">
    <source>
        <dbReference type="SAM" id="Phobius"/>
    </source>
</evidence>
<feature type="transmembrane region" description="Helical" evidence="1">
    <location>
        <begin position="219"/>
        <end position="238"/>
    </location>
</feature>
<keyword evidence="1" id="KW-0812">Transmembrane</keyword>
<dbReference type="EMBL" id="UGSC01000002">
    <property type="protein sequence ID" value="SUE13185.1"/>
    <property type="molecule type" value="Genomic_DNA"/>
</dbReference>